<accession>Q6ZAA8</accession>
<dbReference type="PaxDb" id="39947-Q6ZAA8"/>
<organism evidence="2 3">
    <name type="scientific">Oryza sativa subsp. japonica</name>
    <name type="common">Rice</name>
    <dbReference type="NCBI Taxonomy" id="39947"/>
    <lineage>
        <taxon>Eukaryota</taxon>
        <taxon>Viridiplantae</taxon>
        <taxon>Streptophyta</taxon>
        <taxon>Embryophyta</taxon>
        <taxon>Tracheophyta</taxon>
        <taxon>Spermatophyta</taxon>
        <taxon>Magnoliopsida</taxon>
        <taxon>Liliopsida</taxon>
        <taxon>Poales</taxon>
        <taxon>Poaceae</taxon>
        <taxon>BOP clade</taxon>
        <taxon>Oryzoideae</taxon>
        <taxon>Oryzeae</taxon>
        <taxon>Oryzinae</taxon>
        <taxon>Oryza</taxon>
        <taxon>Oryza sativa</taxon>
    </lineage>
</organism>
<reference evidence="3" key="1">
    <citation type="journal article" date="2005" name="Nature">
        <title>The map-based sequence of the rice genome.</title>
        <authorList>
            <consortium name="International rice genome sequencing project (IRGSP)"/>
            <person name="Matsumoto T."/>
            <person name="Wu J."/>
            <person name="Kanamori H."/>
            <person name="Katayose Y."/>
            <person name="Fujisawa M."/>
            <person name="Namiki N."/>
            <person name="Mizuno H."/>
            <person name="Yamamoto K."/>
            <person name="Antonio B.A."/>
            <person name="Baba T."/>
            <person name="Sakata K."/>
            <person name="Nagamura Y."/>
            <person name="Aoki H."/>
            <person name="Arikawa K."/>
            <person name="Arita K."/>
            <person name="Bito T."/>
            <person name="Chiden Y."/>
            <person name="Fujitsuka N."/>
            <person name="Fukunaka R."/>
            <person name="Hamada M."/>
            <person name="Harada C."/>
            <person name="Hayashi A."/>
            <person name="Hijishita S."/>
            <person name="Honda M."/>
            <person name="Hosokawa S."/>
            <person name="Ichikawa Y."/>
            <person name="Idonuma A."/>
            <person name="Iijima M."/>
            <person name="Ikeda M."/>
            <person name="Ikeno M."/>
            <person name="Ito K."/>
            <person name="Ito S."/>
            <person name="Ito T."/>
            <person name="Ito Y."/>
            <person name="Ito Y."/>
            <person name="Iwabuchi A."/>
            <person name="Kamiya K."/>
            <person name="Karasawa W."/>
            <person name="Kurita K."/>
            <person name="Katagiri S."/>
            <person name="Kikuta A."/>
            <person name="Kobayashi H."/>
            <person name="Kobayashi N."/>
            <person name="Machita K."/>
            <person name="Maehara T."/>
            <person name="Masukawa M."/>
            <person name="Mizubayashi T."/>
            <person name="Mukai Y."/>
            <person name="Nagasaki H."/>
            <person name="Nagata Y."/>
            <person name="Naito S."/>
            <person name="Nakashima M."/>
            <person name="Nakama Y."/>
            <person name="Nakamichi Y."/>
            <person name="Nakamura M."/>
            <person name="Meguro A."/>
            <person name="Negishi M."/>
            <person name="Ohta I."/>
            <person name="Ohta T."/>
            <person name="Okamoto M."/>
            <person name="Ono N."/>
            <person name="Saji S."/>
            <person name="Sakaguchi M."/>
            <person name="Sakai K."/>
            <person name="Shibata M."/>
            <person name="Shimokawa T."/>
            <person name="Song J."/>
            <person name="Takazaki Y."/>
            <person name="Terasawa K."/>
            <person name="Tsugane M."/>
            <person name="Tsuji K."/>
            <person name="Ueda S."/>
            <person name="Waki K."/>
            <person name="Yamagata H."/>
            <person name="Yamamoto M."/>
            <person name="Yamamoto S."/>
            <person name="Yamane H."/>
            <person name="Yoshiki S."/>
            <person name="Yoshihara R."/>
            <person name="Yukawa K."/>
            <person name="Zhong H."/>
            <person name="Yano M."/>
            <person name="Yuan Q."/>
            <person name="Ouyang S."/>
            <person name="Liu J."/>
            <person name="Jones K.M."/>
            <person name="Gansberger K."/>
            <person name="Moffat K."/>
            <person name="Hill J."/>
            <person name="Bera J."/>
            <person name="Fadrosh D."/>
            <person name="Jin S."/>
            <person name="Johri S."/>
            <person name="Kim M."/>
            <person name="Overton L."/>
            <person name="Reardon M."/>
            <person name="Tsitrin T."/>
            <person name="Vuong H."/>
            <person name="Weaver B."/>
            <person name="Ciecko A."/>
            <person name="Tallon L."/>
            <person name="Jackson J."/>
            <person name="Pai G."/>
            <person name="Aken S.V."/>
            <person name="Utterback T."/>
            <person name="Reidmuller S."/>
            <person name="Feldblyum T."/>
            <person name="Hsiao J."/>
            <person name="Zismann V."/>
            <person name="Iobst S."/>
            <person name="de Vazeille A.R."/>
            <person name="Buell C.R."/>
            <person name="Ying K."/>
            <person name="Li Y."/>
            <person name="Lu T."/>
            <person name="Huang Y."/>
            <person name="Zhao Q."/>
            <person name="Feng Q."/>
            <person name="Zhang L."/>
            <person name="Zhu J."/>
            <person name="Weng Q."/>
            <person name="Mu J."/>
            <person name="Lu Y."/>
            <person name="Fan D."/>
            <person name="Liu Y."/>
            <person name="Guan J."/>
            <person name="Zhang Y."/>
            <person name="Yu S."/>
            <person name="Liu X."/>
            <person name="Zhang Y."/>
            <person name="Hong G."/>
            <person name="Han B."/>
            <person name="Choisne N."/>
            <person name="Demange N."/>
            <person name="Orjeda G."/>
            <person name="Samain S."/>
            <person name="Cattolico L."/>
            <person name="Pelletier E."/>
            <person name="Couloux A."/>
            <person name="Segurens B."/>
            <person name="Wincker P."/>
            <person name="D'Hont A."/>
            <person name="Scarpelli C."/>
            <person name="Weissenbach J."/>
            <person name="Salanoubat M."/>
            <person name="Quetier F."/>
            <person name="Yu Y."/>
            <person name="Kim H.R."/>
            <person name="Rambo T."/>
            <person name="Currie J."/>
            <person name="Collura K."/>
            <person name="Luo M."/>
            <person name="Yang T."/>
            <person name="Ammiraju J.S.S."/>
            <person name="Engler F."/>
            <person name="Soderlund C."/>
            <person name="Wing R.A."/>
            <person name="Palmer L.E."/>
            <person name="de la Bastide M."/>
            <person name="Spiegel L."/>
            <person name="Nascimento L."/>
            <person name="Zutavern T."/>
            <person name="O'Shaughnessy A."/>
            <person name="Dike S."/>
            <person name="Dedhia N."/>
            <person name="Preston R."/>
            <person name="Balija V."/>
            <person name="McCombie W.R."/>
            <person name="Chow T."/>
            <person name="Chen H."/>
            <person name="Chung M."/>
            <person name="Chen C."/>
            <person name="Shaw J."/>
            <person name="Wu H."/>
            <person name="Hsiao K."/>
            <person name="Chao Y."/>
            <person name="Chu M."/>
            <person name="Cheng C."/>
            <person name="Hour A."/>
            <person name="Lee P."/>
            <person name="Lin S."/>
            <person name="Lin Y."/>
            <person name="Liou J."/>
            <person name="Liu S."/>
            <person name="Hsing Y."/>
            <person name="Raghuvanshi S."/>
            <person name="Mohanty A."/>
            <person name="Bharti A.K."/>
            <person name="Gaur A."/>
            <person name="Gupta V."/>
            <person name="Kumar D."/>
            <person name="Ravi V."/>
            <person name="Vij S."/>
            <person name="Kapur A."/>
            <person name="Khurana P."/>
            <person name="Khurana P."/>
            <person name="Khurana J.P."/>
            <person name="Tyagi A.K."/>
            <person name="Gaikwad K."/>
            <person name="Singh A."/>
            <person name="Dalal V."/>
            <person name="Srivastava S."/>
            <person name="Dixit A."/>
            <person name="Pal A.K."/>
            <person name="Ghazi I.A."/>
            <person name="Yadav M."/>
            <person name="Pandit A."/>
            <person name="Bhargava A."/>
            <person name="Sureshbabu K."/>
            <person name="Batra K."/>
            <person name="Sharma T.R."/>
            <person name="Mohapatra T."/>
            <person name="Singh N.K."/>
            <person name="Messing J."/>
            <person name="Nelson A.B."/>
            <person name="Fuks G."/>
            <person name="Kavchok S."/>
            <person name="Keizer G."/>
            <person name="Linton E."/>
            <person name="Llaca V."/>
            <person name="Song R."/>
            <person name="Tanyolac B."/>
            <person name="Young S."/>
            <person name="Ho-Il K."/>
            <person name="Hahn J.H."/>
            <person name="Sangsakoo G."/>
            <person name="Vanavichit A."/>
            <person name="de Mattos Luiz.A.T."/>
            <person name="Zimmer P.D."/>
            <person name="Malone G."/>
            <person name="Dellagostin O."/>
            <person name="de Oliveira A.C."/>
            <person name="Bevan M."/>
            <person name="Bancroft I."/>
            <person name="Minx P."/>
            <person name="Cordum H."/>
            <person name="Wilson R."/>
            <person name="Cheng Z."/>
            <person name="Jin W."/>
            <person name="Jiang J."/>
            <person name="Leong S.A."/>
            <person name="Iwama H."/>
            <person name="Gojobori T."/>
            <person name="Itoh T."/>
            <person name="Niimura Y."/>
            <person name="Fujii Y."/>
            <person name="Habara T."/>
            <person name="Sakai H."/>
            <person name="Sato Y."/>
            <person name="Wilson G."/>
            <person name="Kumar K."/>
            <person name="McCouch S."/>
            <person name="Juretic N."/>
            <person name="Hoen D."/>
            <person name="Wright S."/>
            <person name="Bruskiewich R."/>
            <person name="Bureau T."/>
            <person name="Miyao A."/>
            <person name="Hirochika H."/>
            <person name="Nishikawa T."/>
            <person name="Kadowaki K."/>
            <person name="Sugiura M."/>
            <person name="Burr B."/>
            <person name="Sasaki T."/>
        </authorList>
    </citation>
    <scope>NUCLEOTIDE SEQUENCE [LARGE SCALE GENOMIC DNA]</scope>
    <source>
        <strain evidence="3">cv. Nipponbare</strain>
    </source>
</reference>
<protein>
    <submittedName>
        <fullName evidence="2">Os08g0446850 protein</fullName>
    </submittedName>
</protein>
<dbReference type="AlphaFoldDB" id="Q6ZAA8"/>
<reference evidence="2 3" key="3">
    <citation type="journal article" date="2013" name="Rice">
        <title>Improvement of the Oryza sativa Nipponbare reference genome using next generation sequence and optical map data.</title>
        <authorList>
            <person name="Kawahara Y."/>
            <person name="de la Bastide M."/>
            <person name="Hamilton J.P."/>
            <person name="Kanamori H."/>
            <person name="McCombie W.R."/>
            <person name="Ouyang S."/>
            <person name="Schwartz D.C."/>
            <person name="Tanaka T."/>
            <person name="Wu J."/>
            <person name="Zhou S."/>
            <person name="Childs K.L."/>
            <person name="Davidson R.M."/>
            <person name="Lin H."/>
            <person name="Quesada-Ocampo L."/>
            <person name="Vaillancourt B."/>
            <person name="Sakai H."/>
            <person name="Lee S.S."/>
            <person name="Kim J."/>
            <person name="Numa H."/>
            <person name="Itoh T."/>
            <person name="Buell C.R."/>
            <person name="Matsumoto T."/>
        </authorList>
    </citation>
    <scope>NUCLEOTIDE SEQUENCE [LARGE SCALE GENOMIC DNA]</scope>
    <source>
        <strain evidence="3">cv. Nipponbare</strain>
    </source>
</reference>
<gene>
    <name evidence="2" type="ordered locus">Os08g0446850</name>
    <name evidence="2" type="ORF">OSNPB_080446850</name>
</gene>
<reference evidence="2 3" key="2">
    <citation type="journal article" date="2013" name="Plant Cell Physiol.">
        <title>Rice Annotation Project Database (RAP-DB): an integrative and interactive database for rice genomics.</title>
        <authorList>
            <person name="Sakai H."/>
            <person name="Lee S.S."/>
            <person name="Tanaka T."/>
            <person name="Numa H."/>
            <person name="Kim J."/>
            <person name="Kawahara Y."/>
            <person name="Wakimoto H."/>
            <person name="Yang C.C."/>
            <person name="Iwamoto M."/>
            <person name="Abe T."/>
            <person name="Yamada Y."/>
            <person name="Muto A."/>
            <person name="Inokuchi H."/>
            <person name="Ikemura T."/>
            <person name="Matsumoto T."/>
            <person name="Sasaki T."/>
            <person name="Itoh T."/>
        </authorList>
    </citation>
    <scope>NUCLEOTIDE SEQUENCE [LARGE SCALE GENOMIC DNA]</scope>
    <source>
        <strain evidence="3">cv. Nipponbare</strain>
    </source>
</reference>
<feature type="region of interest" description="Disordered" evidence="1">
    <location>
        <begin position="51"/>
        <end position="77"/>
    </location>
</feature>
<evidence type="ECO:0000313" key="3">
    <source>
        <dbReference type="Proteomes" id="UP000059680"/>
    </source>
</evidence>
<proteinExistence type="predicted"/>
<evidence type="ECO:0000313" key="2">
    <source>
        <dbReference type="EMBL" id="BAT05674.1"/>
    </source>
</evidence>
<evidence type="ECO:0000256" key="1">
    <source>
        <dbReference type="SAM" id="MobiDB-lite"/>
    </source>
</evidence>
<sequence>MGSLLNFDKLLEDAVDEGVHNGHGLRGYANVHMYLLQYLEHIDLLHKVRKTTRNNGAHPRRSRRPLEVAKAIGVEGN</sequence>
<dbReference type="Proteomes" id="UP000059680">
    <property type="component" value="Chromosome 8"/>
</dbReference>
<name>Q6ZAA8_ORYSJ</name>
<dbReference type="InParanoid" id="Q6ZAA8"/>
<feature type="compositionally biased region" description="Basic residues" evidence="1">
    <location>
        <begin position="51"/>
        <end position="63"/>
    </location>
</feature>
<keyword evidence="3" id="KW-1185">Reference proteome</keyword>
<dbReference type="EMBL" id="AP014964">
    <property type="protein sequence ID" value="BAT05674.1"/>
    <property type="molecule type" value="Genomic_DNA"/>
</dbReference>